<evidence type="ECO:0000256" key="8">
    <source>
        <dbReference type="SAM" id="Phobius"/>
    </source>
</evidence>
<dbReference type="InterPro" id="IPR004841">
    <property type="entry name" value="AA-permease/SLC12A_dom"/>
</dbReference>
<name>A0A2I1C6E7_ASPN1</name>
<dbReference type="OMA" id="NTIIHYW"/>
<protein>
    <submittedName>
        <fullName evidence="10">Putative general amino acid permease</fullName>
    </submittedName>
</protein>
<feature type="transmembrane region" description="Helical" evidence="8">
    <location>
        <begin position="479"/>
        <end position="496"/>
    </location>
</feature>
<feature type="transmembrane region" description="Helical" evidence="8">
    <location>
        <begin position="377"/>
        <end position="398"/>
    </location>
</feature>
<comment type="caution">
    <text evidence="10">The sequence shown here is derived from an EMBL/GenBank/DDBJ whole genome shotgun (WGS) entry which is preliminary data.</text>
</comment>
<keyword evidence="4" id="KW-0029">Amino-acid transport</keyword>
<keyword evidence="11" id="KW-1185">Reference proteome</keyword>
<dbReference type="Proteomes" id="UP000234474">
    <property type="component" value="Unassembled WGS sequence"/>
</dbReference>
<keyword evidence="3 8" id="KW-0812">Transmembrane</keyword>
<keyword evidence="5 8" id="KW-1133">Transmembrane helix</keyword>
<evidence type="ECO:0000256" key="2">
    <source>
        <dbReference type="ARBA" id="ARBA00022448"/>
    </source>
</evidence>
<dbReference type="GO" id="GO:0016020">
    <property type="term" value="C:membrane"/>
    <property type="evidence" value="ECO:0007669"/>
    <property type="project" value="UniProtKB-SubCell"/>
</dbReference>
<feature type="compositionally biased region" description="Polar residues" evidence="7">
    <location>
        <begin position="9"/>
        <end position="23"/>
    </location>
</feature>
<dbReference type="GO" id="GO:0015171">
    <property type="term" value="F:amino acid transmembrane transporter activity"/>
    <property type="evidence" value="ECO:0007669"/>
    <property type="project" value="TreeGrafter"/>
</dbReference>
<feature type="transmembrane region" description="Helical" evidence="8">
    <location>
        <begin position="554"/>
        <end position="576"/>
    </location>
</feature>
<dbReference type="PANTHER" id="PTHR43341">
    <property type="entry name" value="AMINO ACID PERMEASE"/>
    <property type="match status" value="1"/>
</dbReference>
<proteinExistence type="predicted"/>
<dbReference type="FunFam" id="1.20.1740.10:FF:000006">
    <property type="entry name" value="General amino acid permease"/>
    <property type="match status" value="1"/>
</dbReference>
<keyword evidence="6 8" id="KW-0472">Membrane</keyword>
<dbReference type="PANTHER" id="PTHR43341:SF15">
    <property type="entry name" value="GENERAL AMINO ACID PERMEASE AGP2"/>
    <property type="match status" value="1"/>
</dbReference>
<evidence type="ECO:0000313" key="10">
    <source>
        <dbReference type="EMBL" id="PKX93183.1"/>
    </source>
</evidence>
<dbReference type="AlphaFoldDB" id="A0A2I1C6E7"/>
<feature type="domain" description="Amino acid permease/ SLC12A" evidence="9">
    <location>
        <begin position="190"/>
        <end position="611"/>
    </location>
</feature>
<evidence type="ECO:0000256" key="3">
    <source>
        <dbReference type="ARBA" id="ARBA00022692"/>
    </source>
</evidence>
<evidence type="ECO:0000259" key="9">
    <source>
        <dbReference type="Pfam" id="PF00324"/>
    </source>
</evidence>
<dbReference type="Gene3D" id="1.20.1740.10">
    <property type="entry name" value="Amino acid/polyamine transporter I"/>
    <property type="match status" value="2"/>
</dbReference>
<feature type="transmembrane region" description="Helical" evidence="8">
    <location>
        <begin position="83"/>
        <end position="100"/>
    </location>
</feature>
<organism evidence="10 11">
    <name type="scientific">Aspergillus novofumigatus (strain IBT 16806)</name>
    <dbReference type="NCBI Taxonomy" id="1392255"/>
    <lineage>
        <taxon>Eukaryota</taxon>
        <taxon>Fungi</taxon>
        <taxon>Dikarya</taxon>
        <taxon>Ascomycota</taxon>
        <taxon>Pezizomycotina</taxon>
        <taxon>Eurotiomycetes</taxon>
        <taxon>Eurotiomycetidae</taxon>
        <taxon>Eurotiales</taxon>
        <taxon>Aspergillaceae</taxon>
        <taxon>Aspergillus</taxon>
        <taxon>Aspergillus subgen. Fumigati</taxon>
    </lineage>
</organism>
<feature type="transmembrane region" description="Helical" evidence="8">
    <location>
        <begin position="508"/>
        <end position="528"/>
    </location>
</feature>
<evidence type="ECO:0000256" key="7">
    <source>
        <dbReference type="SAM" id="MobiDB-lite"/>
    </source>
</evidence>
<accession>A0A2I1C6E7</accession>
<gene>
    <name evidence="10" type="ORF">P174DRAFT_432506</name>
</gene>
<dbReference type="VEuPathDB" id="FungiDB:P174DRAFT_432506"/>
<feature type="transmembrane region" description="Helical" evidence="8">
    <location>
        <begin position="252"/>
        <end position="276"/>
    </location>
</feature>
<dbReference type="STRING" id="1392255.A0A2I1C6E7"/>
<feature type="compositionally biased region" description="Polar residues" evidence="7">
    <location>
        <begin position="35"/>
        <end position="52"/>
    </location>
</feature>
<evidence type="ECO:0000256" key="5">
    <source>
        <dbReference type="ARBA" id="ARBA00022989"/>
    </source>
</evidence>
<dbReference type="EMBL" id="MSZS01000005">
    <property type="protein sequence ID" value="PKX93183.1"/>
    <property type="molecule type" value="Genomic_DNA"/>
</dbReference>
<dbReference type="InterPro" id="IPR050524">
    <property type="entry name" value="APC_YAT"/>
</dbReference>
<evidence type="ECO:0000256" key="4">
    <source>
        <dbReference type="ARBA" id="ARBA00022970"/>
    </source>
</evidence>
<feature type="transmembrane region" description="Helical" evidence="8">
    <location>
        <begin position="112"/>
        <end position="130"/>
    </location>
</feature>
<dbReference type="RefSeq" id="XP_024681778.1">
    <property type="nucleotide sequence ID" value="XM_024825754.1"/>
</dbReference>
<dbReference type="Pfam" id="PF00324">
    <property type="entry name" value="AA_permease"/>
    <property type="match status" value="2"/>
</dbReference>
<dbReference type="OrthoDB" id="10062876at2759"/>
<evidence type="ECO:0000256" key="1">
    <source>
        <dbReference type="ARBA" id="ARBA00004141"/>
    </source>
</evidence>
<dbReference type="PIRSF" id="PIRSF006060">
    <property type="entry name" value="AA_transporter"/>
    <property type="match status" value="1"/>
</dbReference>
<comment type="subcellular location">
    <subcellularLocation>
        <location evidence="1">Membrane</location>
        <topology evidence="1">Multi-pass membrane protein</topology>
    </subcellularLocation>
</comment>
<feature type="transmembrane region" description="Helical" evidence="8">
    <location>
        <begin position="430"/>
        <end position="453"/>
    </location>
</feature>
<reference evidence="11" key="1">
    <citation type="journal article" date="2018" name="Proc. Natl. Acad. Sci. U.S.A.">
        <title>Linking secondary metabolites to gene clusters through genome sequencing of six diverse Aspergillus species.</title>
        <authorList>
            <person name="Kaerboelling I."/>
            <person name="Vesth T.C."/>
            <person name="Frisvad J.C."/>
            <person name="Nybo J.L."/>
            <person name="Theobald S."/>
            <person name="Kuo A."/>
            <person name="Bowyer P."/>
            <person name="Matsuda Y."/>
            <person name="Mondo S."/>
            <person name="Lyhne E.K."/>
            <person name="Kogle M.E."/>
            <person name="Clum A."/>
            <person name="Lipzen A."/>
            <person name="Salamov A."/>
            <person name="Ngan C.Y."/>
            <person name="Daum C."/>
            <person name="Chiniquy J."/>
            <person name="Barry K."/>
            <person name="LaButti K."/>
            <person name="Haridas S."/>
            <person name="Simmons B.A."/>
            <person name="Magnuson J.K."/>
            <person name="Mortensen U.H."/>
            <person name="Larsen T.O."/>
            <person name="Grigoriev I.V."/>
            <person name="Baker S.E."/>
            <person name="Andersen M.R."/>
        </authorList>
    </citation>
    <scope>NUCLEOTIDE SEQUENCE [LARGE SCALE GENOMIC DNA]</scope>
    <source>
        <strain evidence="11">IBT 16806</strain>
    </source>
</reference>
<evidence type="ECO:0000313" key="11">
    <source>
        <dbReference type="Proteomes" id="UP000234474"/>
    </source>
</evidence>
<feature type="region of interest" description="Disordered" evidence="7">
    <location>
        <begin position="1"/>
        <end position="76"/>
    </location>
</feature>
<sequence>MLRPDPDTSVHQTSLPTAISNDRSSQRADDVGLATASSTKRNGPPTTYSEKTTVVEDSGESIGGTSSKPTYDHTHRKLKPRHIQLIGIGGTIGTALYVQVGKSLMKGGPGSLFLAFSIWCFVILAITVCTHPGPQAPKLLSPAMPPATCAPDAAFLIRTIECPEATISRFPACCPCDSLAILHYEPWLCCILGLAEMVTYLPISSPFIRFAGRYVDEAFGVAAGYNFFIFEAALVPFEITACNMIINYWSDVIPVSGVIVIVLVLYILLNVFAVQWYGESEFWLALSKVLLSIGLIIFTFIVMLGGNPKGDRFGFRYWNEPGAFAEYYKTGDLGRWLGFLACLIQASFTIAGPDYVSMAAGEAVNPRGVLPRTYNGIFYRLTAFFVLGVLCIGILVPYNDPTMAEAFAKGLPGAAASPYVIAMDRLGIPILPHIVNAMILLAAFSAGNSYVYCASRSLYGLALDGKAPRLFTRCTKRGVPIYCVSVVMLIALLAFLQVSNSASVVLDWFVNLVTASQLINFSVVTFTYTRFRKAMIAQGIPRESLPYKSWWQPYTAYVALVSTTVMAFVGGYTVFLPGNWDIPTFLFSYTMIGAFPILYFSWKIVNRTKTKKPEEVDLVTGLDEIDEYERNYIPEKPSNALSRFADWLFA</sequence>
<evidence type="ECO:0000256" key="6">
    <source>
        <dbReference type="ARBA" id="ARBA00023136"/>
    </source>
</evidence>
<dbReference type="GeneID" id="36533079"/>
<feature type="transmembrane region" description="Helical" evidence="8">
    <location>
        <begin position="582"/>
        <end position="602"/>
    </location>
</feature>
<keyword evidence="2" id="KW-0813">Transport</keyword>
<feature type="transmembrane region" description="Helical" evidence="8">
    <location>
        <begin position="282"/>
        <end position="306"/>
    </location>
</feature>
<feature type="domain" description="Amino acid permease/ SLC12A" evidence="9">
    <location>
        <begin position="82"/>
        <end position="129"/>
    </location>
</feature>